<keyword evidence="2" id="KW-0560">Oxidoreductase</keyword>
<proteinExistence type="inferred from homology"/>
<evidence type="ECO:0000256" key="2">
    <source>
        <dbReference type="ARBA" id="ARBA00023002"/>
    </source>
</evidence>
<dbReference type="PANTHER" id="PTHR43673">
    <property type="entry name" value="NAD(P)H NITROREDUCTASE YDGI-RELATED"/>
    <property type="match status" value="1"/>
</dbReference>
<gene>
    <name evidence="4" type="ORF">FDQ92_12050</name>
</gene>
<keyword evidence="5" id="KW-1185">Reference proteome</keyword>
<dbReference type="AlphaFoldDB" id="A0A4P8L892"/>
<dbReference type="GO" id="GO:0016491">
    <property type="term" value="F:oxidoreductase activity"/>
    <property type="evidence" value="ECO:0007669"/>
    <property type="project" value="UniProtKB-KW"/>
</dbReference>
<evidence type="ECO:0000313" key="4">
    <source>
        <dbReference type="EMBL" id="QCQ22842.1"/>
    </source>
</evidence>
<evidence type="ECO:0000256" key="1">
    <source>
        <dbReference type="ARBA" id="ARBA00007118"/>
    </source>
</evidence>
<dbReference type="SUPFAM" id="SSF55469">
    <property type="entry name" value="FMN-dependent nitroreductase-like"/>
    <property type="match status" value="1"/>
</dbReference>
<dbReference type="RefSeq" id="WP_137425125.1">
    <property type="nucleotide sequence ID" value="NZ_CP040098.1"/>
</dbReference>
<name>A0A4P8L892_9BACT</name>
<dbReference type="InterPro" id="IPR029479">
    <property type="entry name" value="Nitroreductase"/>
</dbReference>
<organism evidence="4 5">
    <name type="scientific">Desulfoglaeba alkanexedens ALDC</name>
    <dbReference type="NCBI Taxonomy" id="980445"/>
    <lineage>
        <taxon>Bacteria</taxon>
        <taxon>Pseudomonadati</taxon>
        <taxon>Thermodesulfobacteriota</taxon>
        <taxon>Syntrophobacteria</taxon>
        <taxon>Syntrophobacterales</taxon>
        <taxon>Syntrophobacteraceae</taxon>
        <taxon>Desulfoglaeba</taxon>
    </lineage>
</organism>
<dbReference type="Pfam" id="PF00881">
    <property type="entry name" value="Nitroreductase"/>
    <property type="match status" value="1"/>
</dbReference>
<feature type="domain" description="Nitroreductase" evidence="3">
    <location>
        <begin position="8"/>
        <end position="72"/>
    </location>
</feature>
<dbReference type="KEGG" id="dax:FDQ92_12050"/>
<sequence length="180" mass="19898">MAEVMKAIQERRSVRNYEDKDVPEELLNQVLEAVKWAPSWANTQCWEVVVVRDPAVKERLQATLAKGNPAAKAIVNAPVVLAMCGKLQSSGYYKNEVTTKFGDWFLFDLGIATQNLCLAAHDAGLATVIVGLLDHDKAAQVLGVPHGYELVVLVPLGYPSKVPSAPKRREVSEFTHREKF</sequence>
<dbReference type="OrthoDB" id="9798230at2"/>
<reference evidence="4 5" key="2">
    <citation type="submission" date="2019-05" db="EMBL/GenBank/DDBJ databases">
        <authorList>
            <person name="Suflita J.M."/>
            <person name="Marks C.R."/>
        </authorList>
    </citation>
    <scope>NUCLEOTIDE SEQUENCE [LARGE SCALE GENOMIC DNA]</scope>
    <source>
        <strain evidence="4 5">ALDC</strain>
    </source>
</reference>
<comment type="similarity">
    <text evidence="1">Belongs to the nitroreductase family.</text>
</comment>
<dbReference type="Proteomes" id="UP000298602">
    <property type="component" value="Chromosome"/>
</dbReference>
<dbReference type="EMBL" id="CP040098">
    <property type="protein sequence ID" value="QCQ22842.1"/>
    <property type="molecule type" value="Genomic_DNA"/>
</dbReference>
<reference evidence="4 5" key="1">
    <citation type="submission" date="2019-05" db="EMBL/GenBank/DDBJ databases">
        <title>The Complete Genome Sequence of the n-alkane-degrading Desulfoglaeba alkanexedens ALDC reveals multiple alkylsuccinate synthase gene clusters.</title>
        <authorList>
            <person name="Callaghan A.V."/>
            <person name="Davidova I.A."/>
            <person name="Duncan K.E."/>
            <person name="Morris B."/>
            <person name="McInerney M.J."/>
        </authorList>
    </citation>
    <scope>NUCLEOTIDE SEQUENCE [LARGE SCALE GENOMIC DNA]</scope>
    <source>
        <strain evidence="4 5">ALDC</strain>
    </source>
</reference>
<protein>
    <submittedName>
        <fullName evidence="4">Nitroreductase</fullName>
    </submittedName>
</protein>
<evidence type="ECO:0000313" key="5">
    <source>
        <dbReference type="Proteomes" id="UP000298602"/>
    </source>
</evidence>
<dbReference type="PANTHER" id="PTHR43673:SF10">
    <property type="entry name" value="NADH DEHYDROGENASE_NAD(P)H NITROREDUCTASE XCC3605-RELATED"/>
    <property type="match status" value="1"/>
</dbReference>
<evidence type="ECO:0000259" key="3">
    <source>
        <dbReference type="Pfam" id="PF00881"/>
    </source>
</evidence>
<dbReference type="Gene3D" id="3.40.109.10">
    <property type="entry name" value="NADH Oxidase"/>
    <property type="match status" value="1"/>
</dbReference>
<dbReference type="InterPro" id="IPR000415">
    <property type="entry name" value="Nitroreductase-like"/>
</dbReference>
<accession>A0A4P8L892</accession>